<dbReference type="OrthoDB" id="245331at2"/>
<dbReference type="Proteomes" id="UP000280296">
    <property type="component" value="Unassembled WGS sequence"/>
</dbReference>
<evidence type="ECO:0000313" key="1">
    <source>
        <dbReference type="EMBL" id="RUL86088.1"/>
    </source>
</evidence>
<keyword evidence="2" id="KW-1185">Reference proteome</keyword>
<dbReference type="EMBL" id="RYZH01000034">
    <property type="protein sequence ID" value="RUL86088.1"/>
    <property type="molecule type" value="Genomic_DNA"/>
</dbReference>
<dbReference type="AlphaFoldDB" id="A0A432MGR6"/>
<gene>
    <name evidence="1" type="ORF">TsocGM_16860</name>
</gene>
<reference evidence="1 2" key="2">
    <citation type="submission" date="2019-01" db="EMBL/GenBank/DDBJ databases">
        <title>Tautonia sociabilis, a novel thermotolerant planctomycete of Isosphaeraceae family, isolated from a 4000 m deep subterranean habitat.</title>
        <authorList>
            <person name="Kovaleva O.L."/>
            <person name="Elcheninov A.G."/>
            <person name="Van Heerden E."/>
            <person name="Toshchakov S.V."/>
            <person name="Novikov A."/>
            <person name="Bonch-Osmolovskaya E.A."/>
            <person name="Kublanov I.V."/>
        </authorList>
    </citation>
    <scope>NUCLEOTIDE SEQUENCE [LARGE SCALE GENOMIC DNA]</scope>
    <source>
        <strain evidence="1 2">GM2012</strain>
    </source>
</reference>
<accession>A0A432MGR6</accession>
<name>A0A432MGR6_9BACT</name>
<proteinExistence type="predicted"/>
<sequence length="585" mass="61966">MSPSHRCSRFLPVVIAVLCGLGGNRPPDREAIDLLLDRVPPDASLVLEIRDLGDWLRALIDSPMGARLADSRVVRDWLDSEEGKSLRRARRDIETALGAPLLEIADGLAGEAVVLSLHLPDGAPPDDARGILQSAVTDRELLQAFIAAANGAERASGNLIRVDRREHGGVSYAVRVFQDGRPEEAYVLLDDGTFVWTNAERLLREVIDRASDPDLSAWGDRLARARIRSASPAGAIARLFIDPGLIGRMAATDPDAPALEDLPGPIAESIRAVEAIGLALEWRDGPILHVVEVLDPDLLPDPIRSWAARRGDPSALLGLIPGSALLAASGHVDCPALHDLIVASVPESGRPRLETINELARGLLLGLEPRSAILPAIGPGLVGWVDTPARELPLKAAPAVLVASIGDPAAAEAIDNALRTLLAFVSLDEERDGPLRLSIGRGDGTRVTALVSGEGPGSTRFAFAVGRGMIVVGTDADAVAEVLAGGGAERSGKGPRPAVLDARERYFPDASTFAYLDLGAVVRIATERRAELGTLLDVPTEDEDLDRLLDLISLFRGAYVSSSLSEDGTLARQRLGLLLSEAEGP</sequence>
<comment type="caution">
    <text evidence="1">The sequence shown here is derived from an EMBL/GenBank/DDBJ whole genome shotgun (WGS) entry which is preliminary data.</text>
</comment>
<reference evidence="1 2" key="1">
    <citation type="submission" date="2018-12" db="EMBL/GenBank/DDBJ databases">
        <authorList>
            <person name="Toschakov S.V."/>
        </authorList>
    </citation>
    <scope>NUCLEOTIDE SEQUENCE [LARGE SCALE GENOMIC DNA]</scope>
    <source>
        <strain evidence="1 2">GM2012</strain>
    </source>
</reference>
<dbReference type="RefSeq" id="WP_126726635.1">
    <property type="nucleotide sequence ID" value="NZ_RYZH01000034.1"/>
</dbReference>
<protein>
    <recommendedName>
        <fullName evidence="3">DUF3352 domain-containing protein</fullName>
    </recommendedName>
</protein>
<organism evidence="1 2">
    <name type="scientific">Tautonia sociabilis</name>
    <dbReference type="NCBI Taxonomy" id="2080755"/>
    <lineage>
        <taxon>Bacteria</taxon>
        <taxon>Pseudomonadati</taxon>
        <taxon>Planctomycetota</taxon>
        <taxon>Planctomycetia</taxon>
        <taxon>Isosphaerales</taxon>
        <taxon>Isosphaeraceae</taxon>
        <taxon>Tautonia</taxon>
    </lineage>
</organism>
<evidence type="ECO:0000313" key="2">
    <source>
        <dbReference type="Proteomes" id="UP000280296"/>
    </source>
</evidence>
<evidence type="ECO:0008006" key="3">
    <source>
        <dbReference type="Google" id="ProtNLM"/>
    </source>
</evidence>